<dbReference type="EMBL" id="JADQAZ010000004">
    <property type="protein sequence ID" value="MBT0959312.1"/>
    <property type="molecule type" value="Genomic_DNA"/>
</dbReference>
<comment type="caution">
    <text evidence="2">The sequence shown here is derived from an EMBL/GenBank/DDBJ whole genome shotgun (WGS) entry which is preliminary data.</text>
</comment>
<dbReference type="Proteomes" id="UP001315686">
    <property type="component" value="Unassembled WGS sequence"/>
</dbReference>
<gene>
    <name evidence="2" type="ORF">IV417_18130</name>
</gene>
<reference evidence="2 3" key="1">
    <citation type="journal article" date="2021" name="Arch. Microbiol.">
        <title>Harenicola maris gen. nov., sp. nov. isolated from the Sea of Japan shallow sediments.</title>
        <authorList>
            <person name="Romanenko L.A."/>
            <person name="Kurilenko V.V."/>
            <person name="Chernysheva N.Y."/>
            <person name="Tekutyeva L.A."/>
            <person name="Velansky P.V."/>
            <person name="Svetashev V.I."/>
            <person name="Isaeva M.P."/>
        </authorList>
    </citation>
    <scope>NUCLEOTIDE SEQUENCE [LARGE SCALE GENOMIC DNA]</scope>
    <source>
        <strain evidence="2 3">KMM 3653</strain>
    </source>
</reference>
<dbReference type="GO" id="GO:0016788">
    <property type="term" value="F:hydrolase activity, acting on ester bonds"/>
    <property type="evidence" value="ECO:0007669"/>
    <property type="project" value="UniProtKB-ARBA"/>
</dbReference>
<sequence length="229" mass="24167">MRLFLFLLSLGVLWGCAEPVTRADTNGGEGQARILTMGDSLLASHGISGRAVSDVLEAQLGEPVIDRSVLGARVIYKLPISGSAGLNIGQQFRPGDWDWIVLNGGGNDLWLGCGCSRCERKVEKLISEDGKSGAIPQMLARLRGTGAKVVYVGYLRSPGVPSPIDSCREVGDLLEGRIAAAAQADAGLYFVSLADLVPEGDRSFHGLDMIHPSAKASAAIAGRIARVIR</sequence>
<keyword evidence="2" id="KW-0378">Hydrolase</keyword>
<dbReference type="Pfam" id="PF13472">
    <property type="entry name" value="Lipase_GDSL_2"/>
    <property type="match status" value="1"/>
</dbReference>
<dbReference type="RefSeq" id="WP_327795546.1">
    <property type="nucleotide sequence ID" value="NZ_JADQAZ010000004.1"/>
</dbReference>
<dbReference type="Gene3D" id="3.40.50.1110">
    <property type="entry name" value="SGNH hydrolase"/>
    <property type="match status" value="1"/>
</dbReference>
<evidence type="ECO:0000259" key="1">
    <source>
        <dbReference type="Pfam" id="PF13472"/>
    </source>
</evidence>
<feature type="domain" description="SGNH hydrolase-type esterase" evidence="1">
    <location>
        <begin position="37"/>
        <end position="217"/>
    </location>
</feature>
<keyword evidence="3" id="KW-1185">Reference proteome</keyword>
<dbReference type="CDD" id="cd00229">
    <property type="entry name" value="SGNH_hydrolase"/>
    <property type="match status" value="1"/>
</dbReference>
<dbReference type="InterPro" id="IPR036514">
    <property type="entry name" value="SGNH_hydro_sf"/>
</dbReference>
<evidence type="ECO:0000313" key="3">
    <source>
        <dbReference type="Proteomes" id="UP001315686"/>
    </source>
</evidence>
<dbReference type="InterPro" id="IPR013830">
    <property type="entry name" value="SGNH_hydro"/>
</dbReference>
<name>A0AAP2CU47_9RHOB</name>
<dbReference type="SUPFAM" id="SSF52266">
    <property type="entry name" value="SGNH hydrolase"/>
    <property type="match status" value="1"/>
</dbReference>
<protein>
    <submittedName>
        <fullName evidence="2">SGNH/GDSL hydrolase family protein</fullName>
    </submittedName>
</protein>
<accession>A0AAP2CU47</accession>
<dbReference type="AlphaFoldDB" id="A0AAP2CU47"/>
<proteinExistence type="predicted"/>
<organism evidence="2 3">
    <name type="scientific">Harenicola maris</name>
    <dbReference type="NCBI Taxonomy" id="2841044"/>
    <lineage>
        <taxon>Bacteria</taxon>
        <taxon>Pseudomonadati</taxon>
        <taxon>Pseudomonadota</taxon>
        <taxon>Alphaproteobacteria</taxon>
        <taxon>Rhodobacterales</taxon>
        <taxon>Paracoccaceae</taxon>
        <taxon>Harenicola</taxon>
    </lineage>
</organism>
<evidence type="ECO:0000313" key="2">
    <source>
        <dbReference type="EMBL" id="MBT0959312.1"/>
    </source>
</evidence>